<keyword evidence="7" id="KW-0732">Signal</keyword>
<keyword evidence="13" id="KW-0966">Cell projection</keyword>
<protein>
    <recommendedName>
        <fullName evidence="18">Lysosome-associated membrane glycoprotein 5</fullName>
    </recommendedName>
    <alternativeName>
        <fullName evidence="19">Lysosome-associated membrane protein 5</fullName>
    </alternativeName>
</protein>
<dbReference type="InterPro" id="IPR048528">
    <property type="entry name" value="Lamp2-like_luminal"/>
</dbReference>
<evidence type="ECO:0000256" key="6">
    <source>
        <dbReference type="ARBA" id="ARBA00022692"/>
    </source>
</evidence>
<dbReference type="Gene3D" id="2.40.160.110">
    <property type="match status" value="2"/>
</dbReference>
<keyword evidence="10" id="KW-0770">Synapse</keyword>
<keyword evidence="6 20" id="KW-0812">Transmembrane</keyword>
<evidence type="ECO:0000256" key="8">
    <source>
        <dbReference type="ARBA" id="ARBA00022753"/>
    </source>
</evidence>
<comment type="caution">
    <text evidence="20">Lacks conserved residue(s) required for the propagation of feature annotation.</text>
</comment>
<dbReference type="EMBL" id="JAODUP010000669">
    <property type="protein sequence ID" value="KAK2145617.1"/>
    <property type="molecule type" value="Genomic_DNA"/>
</dbReference>
<keyword evidence="25" id="KW-1185">Reference proteome</keyword>
<evidence type="ECO:0000256" key="11">
    <source>
        <dbReference type="ARBA" id="ARBA00023136"/>
    </source>
</evidence>
<organism evidence="24 25">
    <name type="scientific">Paralvinella palmiformis</name>
    <dbReference type="NCBI Taxonomy" id="53620"/>
    <lineage>
        <taxon>Eukaryota</taxon>
        <taxon>Metazoa</taxon>
        <taxon>Spiralia</taxon>
        <taxon>Lophotrochozoa</taxon>
        <taxon>Annelida</taxon>
        <taxon>Polychaeta</taxon>
        <taxon>Sedentaria</taxon>
        <taxon>Canalipalpata</taxon>
        <taxon>Terebellida</taxon>
        <taxon>Terebelliformia</taxon>
        <taxon>Alvinellidae</taxon>
        <taxon>Paralvinella</taxon>
    </lineage>
</organism>
<keyword evidence="12" id="KW-0325">Glycoprotein</keyword>
<evidence type="ECO:0000256" key="13">
    <source>
        <dbReference type="ARBA" id="ARBA00023273"/>
    </source>
</evidence>
<comment type="caution">
    <text evidence="24">The sequence shown here is derived from an EMBL/GenBank/DDBJ whole genome shotgun (WGS) entry which is preliminary data.</text>
</comment>
<proteinExistence type="inferred from homology"/>
<evidence type="ECO:0000256" key="18">
    <source>
        <dbReference type="ARBA" id="ARBA00074379"/>
    </source>
</evidence>
<sequence>MRVFQFLPDFLFLRAKKIKFLEMETYAAPNVDNKTGPPIQLYKVHNKTTGHNCILLQAGIRLHFNYSVNGTKKNATYELDVPENANKTATGTCGNATQSLRIHFAEESFLTLFFNKTATFRNLTQFEYTCGKGFLCLSNMTLPFNNTTPLVQLDTVKLRVEAFRNLNTTSFSPDYTQCDADSKISNIIPIAVGAALGALVLIVLIAYLVGRKRSQRGGYETV</sequence>
<comment type="function">
    <text evidence="16">Plays a role in short-term synaptic plasticity in a subset of GABAergic neurons in the brain.</text>
</comment>
<feature type="domain" description="Lysosome-associated membrane glycoprotein 2-like luminal" evidence="22">
    <location>
        <begin position="39"/>
        <end position="118"/>
    </location>
</feature>
<evidence type="ECO:0000256" key="21">
    <source>
        <dbReference type="SAM" id="Phobius"/>
    </source>
</evidence>
<evidence type="ECO:0000256" key="1">
    <source>
        <dbReference type="ARBA" id="ARBA00004151"/>
    </source>
</evidence>
<dbReference type="Proteomes" id="UP001208570">
    <property type="component" value="Unassembled WGS sequence"/>
</dbReference>
<keyword evidence="14" id="KW-0968">Cytoplasmic vesicle</keyword>
<feature type="domain" description="Lysosome-associated membrane glycoprotein 2-like transmembrane" evidence="23">
    <location>
        <begin position="188"/>
        <end position="219"/>
    </location>
</feature>
<dbReference type="GO" id="GO:0031902">
    <property type="term" value="C:late endosome membrane"/>
    <property type="evidence" value="ECO:0007669"/>
    <property type="project" value="TreeGrafter"/>
</dbReference>
<evidence type="ECO:0000256" key="9">
    <source>
        <dbReference type="ARBA" id="ARBA00022989"/>
    </source>
</evidence>
<reference evidence="24" key="1">
    <citation type="journal article" date="2023" name="Mol. Biol. Evol.">
        <title>Third-Generation Sequencing Reveals the Adaptive Role of the Epigenome in Three Deep-Sea Polychaetes.</title>
        <authorList>
            <person name="Perez M."/>
            <person name="Aroh O."/>
            <person name="Sun Y."/>
            <person name="Lan Y."/>
            <person name="Juniper S.K."/>
            <person name="Young C.R."/>
            <person name="Angers B."/>
            <person name="Qian P.Y."/>
        </authorList>
    </citation>
    <scope>NUCLEOTIDE SEQUENCE</scope>
    <source>
        <strain evidence="24">P08H-3</strain>
    </source>
</reference>
<evidence type="ECO:0000313" key="24">
    <source>
        <dbReference type="EMBL" id="KAK2145617.1"/>
    </source>
</evidence>
<dbReference type="GO" id="GO:0072594">
    <property type="term" value="P:establishment of protein localization to organelle"/>
    <property type="evidence" value="ECO:0007669"/>
    <property type="project" value="TreeGrafter"/>
</dbReference>
<dbReference type="Pfam" id="PF01299">
    <property type="entry name" value="Lamp2-like_luminal"/>
    <property type="match status" value="1"/>
</dbReference>
<dbReference type="InterPro" id="IPR048524">
    <property type="entry name" value="Lamp2-like_TM"/>
</dbReference>
<evidence type="ECO:0000256" key="14">
    <source>
        <dbReference type="ARBA" id="ARBA00023329"/>
    </source>
</evidence>
<dbReference type="InterPro" id="IPR002000">
    <property type="entry name" value="Lysosome-assoc_membr_glycop"/>
</dbReference>
<evidence type="ECO:0000256" key="19">
    <source>
        <dbReference type="ARBA" id="ARBA00076257"/>
    </source>
</evidence>
<dbReference type="PANTHER" id="PTHR11506">
    <property type="entry name" value="LYSOSOME-ASSOCIATED MEMBRANE GLYCOPROTEIN"/>
    <property type="match status" value="1"/>
</dbReference>
<evidence type="ECO:0000256" key="2">
    <source>
        <dbReference type="ARBA" id="ARBA00004158"/>
    </source>
</evidence>
<evidence type="ECO:0000259" key="23">
    <source>
        <dbReference type="Pfam" id="PF21222"/>
    </source>
</evidence>
<feature type="transmembrane region" description="Helical" evidence="21">
    <location>
        <begin position="187"/>
        <end position="209"/>
    </location>
</feature>
<dbReference type="PROSITE" id="PS51407">
    <property type="entry name" value="LAMP_3"/>
    <property type="match status" value="1"/>
</dbReference>
<evidence type="ECO:0000259" key="22">
    <source>
        <dbReference type="Pfam" id="PF01299"/>
    </source>
</evidence>
<evidence type="ECO:0000256" key="5">
    <source>
        <dbReference type="ARBA" id="ARBA00009644"/>
    </source>
</evidence>
<evidence type="ECO:0000256" key="20">
    <source>
        <dbReference type="PROSITE-ProRule" id="PRU00740"/>
    </source>
</evidence>
<accession>A0AAD9J2W8</accession>
<evidence type="ECO:0000256" key="10">
    <source>
        <dbReference type="ARBA" id="ARBA00023018"/>
    </source>
</evidence>
<name>A0AAD9J2W8_9ANNE</name>
<evidence type="ECO:0000313" key="25">
    <source>
        <dbReference type="Proteomes" id="UP001208570"/>
    </source>
</evidence>
<keyword evidence="8" id="KW-0967">Endosome</keyword>
<evidence type="ECO:0000256" key="15">
    <source>
        <dbReference type="ARBA" id="ARBA00029428"/>
    </source>
</evidence>
<dbReference type="PRINTS" id="PR00336">
    <property type="entry name" value="LYSASSOCTDMP"/>
</dbReference>
<keyword evidence="9 21" id="KW-1133">Transmembrane helix</keyword>
<dbReference type="AlphaFoldDB" id="A0AAD9J2W8"/>
<dbReference type="GO" id="GO:0005886">
    <property type="term" value="C:plasma membrane"/>
    <property type="evidence" value="ECO:0007669"/>
    <property type="project" value="UniProtKB-SubCell"/>
</dbReference>
<evidence type="ECO:0000256" key="12">
    <source>
        <dbReference type="ARBA" id="ARBA00023180"/>
    </source>
</evidence>
<dbReference type="GO" id="GO:0005765">
    <property type="term" value="C:lysosomal membrane"/>
    <property type="evidence" value="ECO:0007669"/>
    <property type="project" value="TreeGrafter"/>
</dbReference>
<dbReference type="Pfam" id="PF21222">
    <property type="entry name" value="Lamp2_2nd"/>
    <property type="match status" value="1"/>
</dbReference>
<evidence type="ECO:0000256" key="16">
    <source>
        <dbReference type="ARBA" id="ARBA00053950"/>
    </source>
</evidence>
<dbReference type="PANTHER" id="PTHR11506:SF35">
    <property type="entry name" value="LYSOSOME-ASSOCIATED MEMBRANE GLYCOPROTEIN 5"/>
    <property type="match status" value="1"/>
</dbReference>
<comment type="subcellular location">
    <subcellularLocation>
        <location evidence="4">Cell projection</location>
        <location evidence="4">Dendrite</location>
    </subcellularLocation>
    <subcellularLocation>
        <location evidence="17">Cell projection</location>
        <location evidence="17">Growth cone membrane</location>
        <topology evidence="17">Single-pass type I membrane protein</topology>
    </subcellularLocation>
    <subcellularLocation>
        <location evidence="15">Cytoplasmic vesicle</location>
        <location evidence="15">Secretory vesicle</location>
        <location evidence="15">Synaptic vesicle membrane</location>
        <topology evidence="15">Single-pass type I membrane protein</topology>
    </subcellularLocation>
    <subcellularLocation>
        <location evidence="2">Early endosome membrane</location>
        <topology evidence="2">Single-pass type I membrane protein</topology>
    </subcellularLocation>
    <subcellularLocation>
        <location evidence="1">Endoplasmic reticulum-Golgi intermediate compartment membrane</location>
        <topology evidence="1">Single-pass type I membrane protein</topology>
    </subcellularLocation>
    <subcellularLocation>
        <location evidence="20">Membrane</location>
        <topology evidence="20">Single-pass type I membrane protein</topology>
    </subcellularLocation>
    <subcellularLocation>
        <location evidence="3">Recycling endosome</location>
    </subcellularLocation>
</comment>
<evidence type="ECO:0000256" key="17">
    <source>
        <dbReference type="ARBA" id="ARBA00060492"/>
    </source>
</evidence>
<comment type="similarity">
    <text evidence="5 20">Belongs to the LAMP family.</text>
</comment>
<evidence type="ECO:0000256" key="3">
    <source>
        <dbReference type="ARBA" id="ARBA00004172"/>
    </source>
</evidence>
<evidence type="ECO:0000256" key="7">
    <source>
        <dbReference type="ARBA" id="ARBA00022729"/>
    </source>
</evidence>
<gene>
    <name evidence="24" type="ORF">LSH36_669g04030</name>
</gene>
<keyword evidence="11 20" id="KW-0472">Membrane</keyword>
<evidence type="ECO:0000256" key="4">
    <source>
        <dbReference type="ARBA" id="ARBA00004279"/>
    </source>
</evidence>